<dbReference type="SUPFAM" id="SSF51569">
    <property type="entry name" value="Aldolase"/>
    <property type="match status" value="1"/>
</dbReference>
<keyword evidence="3" id="KW-0862">Zinc</keyword>
<feature type="active site" description="Proton donor" evidence="1">
    <location>
        <position position="102"/>
    </location>
</feature>
<dbReference type="AlphaFoldDB" id="V2ZA80"/>
<feature type="binding site" evidence="2">
    <location>
        <position position="198"/>
    </location>
    <ligand>
        <name>dihydroxyacetone phosphate</name>
        <dbReference type="ChEBI" id="CHEBI:57642"/>
    </ligand>
</feature>
<dbReference type="PANTHER" id="PTHR30304:SF0">
    <property type="entry name" value="D-TAGATOSE-1,6-BISPHOSPHATE ALDOLASE SUBUNIT GATY-RELATED"/>
    <property type="match status" value="1"/>
</dbReference>
<dbReference type="GO" id="GO:0008270">
    <property type="term" value="F:zinc ion binding"/>
    <property type="evidence" value="ECO:0007669"/>
    <property type="project" value="InterPro"/>
</dbReference>
<dbReference type="InterPro" id="IPR050246">
    <property type="entry name" value="Class_II_FBP_aldolase"/>
</dbReference>
<feature type="binding site" evidence="2">
    <location>
        <begin position="226"/>
        <end position="228"/>
    </location>
    <ligand>
        <name>dihydroxyacetone phosphate</name>
        <dbReference type="ChEBI" id="CHEBI:57642"/>
    </ligand>
</feature>
<sequence length="298" mass="32771">MFPNKSFYWIELFVNHKEVKNMIVTLKEVLSDAKKKHYGIGAFNAVNMEMVRGVIAAAEELNSPVIIGTAEVLTKYTPLDTLTYLLRPLAEKSKIPVVLHFDHGLSEQKIVEAMRLGFSSVMYDCSLLPYDENITKVASLTKYAHLYGCTVEGELGHVGTNANPNAEQDIYTRVEDAKKYAEMTGVDALAVAIGTSHGLYREKPKLDIERLSEIEKAVNIPLVLHGGSGLSDDDFKNCIKSGICKINIFTDVNIAASTAVYKNYEDNKGMSTIIPDTVQAVKAAAMRKIQVFGSVGMA</sequence>
<dbReference type="HOGENOM" id="CLU_040088_1_0_9"/>
<keyword evidence="5" id="KW-1185">Reference proteome</keyword>
<gene>
    <name evidence="4" type="ORF">GCWU0000282_001002</name>
</gene>
<dbReference type="Gene3D" id="3.20.20.70">
    <property type="entry name" value="Aldolase class I"/>
    <property type="match status" value="1"/>
</dbReference>
<evidence type="ECO:0000256" key="1">
    <source>
        <dbReference type="PIRSR" id="PIRSR001359-1"/>
    </source>
</evidence>
<dbReference type="NCBIfam" id="TIGR00167">
    <property type="entry name" value="cbbA"/>
    <property type="match status" value="1"/>
</dbReference>
<dbReference type="STRING" id="592026.GCWU0000282_001002"/>
<dbReference type="PIRSF" id="PIRSF001359">
    <property type="entry name" value="F_bP_aldolase_II"/>
    <property type="match status" value="1"/>
</dbReference>
<evidence type="ECO:0000313" key="5">
    <source>
        <dbReference type="Proteomes" id="UP000018227"/>
    </source>
</evidence>
<reference evidence="4 5" key="1">
    <citation type="submission" date="2013-06" db="EMBL/GenBank/DDBJ databases">
        <authorList>
            <person name="Weinstock G."/>
            <person name="Sodergren E."/>
            <person name="Clifton S."/>
            <person name="Fulton L."/>
            <person name="Fulton B."/>
            <person name="Courtney L."/>
            <person name="Fronick C."/>
            <person name="Harrison M."/>
            <person name="Strong C."/>
            <person name="Farmer C."/>
            <person name="Delahaunty K."/>
            <person name="Markovic C."/>
            <person name="Hall O."/>
            <person name="Minx P."/>
            <person name="Tomlinson C."/>
            <person name="Mitreva M."/>
            <person name="Nelson J."/>
            <person name="Hou S."/>
            <person name="Wollam A."/>
            <person name="Pepin K.H."/>
            <person name="Johnson M."/>
            <person name="Bhonagiri V."/>
            <person name="Nash W.E."/>
            <person name="Warren W."/>
            <person name="Chinwalla A."/>
            <person name="Mardis E.R."/>
            <person name="Wilson R.K."/>
        </authorList>
    </citation>
    <scope>NUCLEOTIDE SEQUENCE [LARGE SCALE GENOMIC DNA]</scope>
    <source>
        <strain evidence="4 5">ATCC 51271</strain>
    </source>
</reference>
<dbReference type="Proteomes" id="UP000018227">
    <property type="component" value="Unassembled WGS sequence"/>
</dbReference>
<dbReference type="eggNOG" id="COG0191">
    <property type="taxonomic scope" value="Bacteria"/>
</dbReference>
<name>V2ZA80_9FIRM</name>
<feature type="binding site" evidence="3">
    <location>
        <position position="124"/>
    </location>
    <ligand>
        <name>Zn(2+)</name>
        <dbReference type="ChEBI" id="CHEBI:29105"/>
        <label>2</label>
    </ligand>
</feature>
<comment type="caution">
    <text evidence="4">The sequence shown here is derived from an EMBL/GenBank/DDBJ whole genome shotgun (WGS) entry which is preliminary data.</text>
</comment>
<comment type="cofactor">
    <cofactor evidence="3">
        <name>Zn(2+)</name>
        <dbReference type="ChEBI" id="CHEBI:29105"/>
    </cofactor>
    <text evidence="3">Binds 2 Zn(2+) ions per subunit. One is catalytic and the other provides a structural contribution.</text>
</comment>
<dbReference type="GO" id="GO:0009025">
    <property type="term" value="F:tagatose-bisphosphate aldolase activity"/>
    <property type="evidence" value="ECO:0007669"/>
    <property type="project" value="TreeGrafter"/>
</dbReference>
<dbReference type="CDD" id="cd00947">
    <property type="entry name" value="TBP_aldolase_IIB"/>
    <property type="match status" value="1"/>
</dbReference>
<protein>
    <submittedName>
        <fullName evidence="4">Ketose-bisphosphate aldolase</fullName>
    </submittedName>
</protein>
<dbReference type="EMBL" id="ACIL03000007">
    <property type="protein sequence ID" value="ESL03835.1"/>
    <property type="molecule type" value="Genomic_DNA"/>
</dbReference>
<evidence type="ECO:0000256" key="3">
    <source>
        <dbReference type="PIRSR" id="PIRSR001359-3"/>
    </source>
</evidence>
<dbReference type="PANTHER" id="PTHR30304">
    <property type="entry name" value="D-TAGATOSE-1,6-BISPHOSPHATE ALDOLASE"/>
    <property type="match status" value="1"/>
</dbReference>
<evidence type="ECO:0000256" key="2">
    <source>
        <dbReference type="PIRSR" id="PIRSR001359-2"/>
    </source>
</evidence>
<dbReference type="Pfam" id="PF01116">
    <property type="entry name" value="F_bP_aldolase"/>
    <property type="match status" value="1"/>
</dbReference>
<feature type="binding site" evidence="3">
    <location>
        <position position="103"/>
    </location>
    <ligand>
        <name>Zn(2+)</name>
        <dbReference type="ChEBI" id="CHEBI:29105"/>
        <label>1</label>
        <note>catalytic</note>
    </ligand>
</feature>
<proteinExistence type="predicted"/>
<evidence type="ECO:0000313" key="4">
    <source>
        <dbReference type="EMBL" id="ESL03835.1"/>
    </source>
</evidence>
<keyword evidence="3" id="KW-0479">Metal-binding</keyword>
<accession>V2ZA80</accession>
<feature type="binding site" evidence="2">
    <location>
        <begin position="247"/>
        <end position="250"/>
    </location>
    <ligand>
        <name>dihydroxyacetone phosphate</name>
        <dbReference type="ChEBI" id="CHEBI:57642"/>
    </ligand>
</feature>
<dbReference type="InterPro" id="IPR000771">
    <property type="entry name" value="FBA_II"/>
</dbReference>
<dbReference type="GO" id="GO:0005829">
    <property type="term" value="C:cytosol"/>
    <property type="evidence" value="ECO:0007669"/>
    <property type="project" value="TreeGrafter"/>
</dbReference>
<dbReference type="InterPro" id="IPR013785">
    <property type="entry name" value="Aldolase_TIM"/>
</dbReference>
<dbReference type="GO" id="GO:0005975">
    <property type="term" value="P:carbohydrate metabolic process"/>
    <property type="evidence" value="ECO:0007669"/>
    <property type="project" value="InterPro"/>
</dbReference>
<organism evidence="4 5">
    <name type="scientific">Catonella morbi ATCC 51271</name>
    <dbReference type="NCBI Taxonomy" id="592026"/>
    <lineage>
        <taxon>Bacteria</taxon>
        <taxon>Bacillati</taxon>
        <taxon>Bacillota</taxon>
        <taxon>Clostridia</taxon>
        <taxon>Lachnospirales</taxon>
        <taxon>Lachnospiraceae</taxon>
        <taxon>Catonella</taxon>
    </lineage>
</organism>
<feature type="binding site" evidence="3">
    <location>
        <position position="225"/>
    </location>
    <ligand>
        <name>Zn(2+)</name>
        <dbReference type="ChEBI" id="CHEBI:29105"/>
        <label>1</label>
        <note>catalytic</note>
    </ligand>
</feature>
<feature type="binding site" evidence="3">
    <location>
        <position position="197"/>
    </location>
    <ligand>
        <name>Zn(2+)</name>
        <dbReference type="ChEBI" id="CHEBI:29105"/>
        <label>1</label>
        <note>catalytic</note>
    </ligand>
</feature>
<feature type="binding site" evidence="3">
    <location>
        <position position="154"/>
    </location>
    <ligand>
        <name>Zn(2+)</name>
        <dbReference type="ChEBI" id="CHEBI:29105"/>
        <label>2</label>
    </ligand>
</feature>